<dbReference type="EMBL" id="JADFTS010000004">
    <property type="protein sequence ID" value="KAF9608485.1"/>
    <property type="molecule type" value="Genomic_DNA"/>
</dbReference>
<feature type="domain" description="Tyrosine-protein phosphatase" evidence="1">
    <location>
        <begin position="49"/>
        <end position="240"/>
    </location>
</feature>
<evidence type="ECO:0008006" key="5">
    <source>
        <dbReference type="Google" id="ProtNLM"/>
    </source>
</evidence>
<sequence>MAMATTSTSTGGPLKPIKLFDFSSSDSSPKLILTPDQLLSSCQSLKHLSQKIHIPGTTRKEFQLLQGNRIRKHDMEKISSVALQPANLNKNRYTDTVKCGDYFQVQDGSKEFGNISVSTKWTRTTDTSLILRCLEVKYKESDETSHSVIHIQYPEWPDHGVPGDTIAVREILKMIYHVPPNLGPIVVHCSAGIGRTGAFCTIVNTVQRILDGDMSALDLVNTISLFRSQRNGMVQTMVQFMTRWLEEEWESGGLVRTSIGVLLVHTTVVLRGCFVSPFCSLENQCNNLLTIHFTESQICWAPE</sequence>
<organism evidence="3 4">
    <name type="scientific">Coptis chinensis</name>
    <dbReference type="NCBI Taxonomy" id="261450"/>
    <lineage>
        <taxon>Eukaryota</taxon>
        <taxon>Viridiplantae</taxon>
        <taxon>Streptophyta</taxon>
        <taxon>Embryophyta</taxon>
        <taxon>Tracheophyta</taxon>
        <taxon>Spermatophyta</taxon>
        <taxon>Magnoliopsida</taxon>
        <taxon>Ranunculales</taxon>
        <taxon>Ranunculaceae</taxon>
        <taxon>Coptidoideae</taxon>
        <taxon>Coptis</taxon>
    </lineage>
</organism>
<dbReference type="InterPro" id="IPR000387">
    <property type="entry name" value="Tyr_Pase_dom"/>
</dbReference>
<dbReference type="PROSITE" id="PS00383">
    <property type="entry name" value="TYR_PHOSPHATASE_1"/>
    <property type="match status" value="1"/>
</dbReference>
<feature type="domain" description="Tyrosine specific protein phosphatases" evidence="2">
    <location>
        <begin position="169"/>
        <end position="241"/>
    </location>
</feature>
<reference evidence="3 4" key="1">
    <citation type="submission" date="2020-10" db="EMBL/GenBank/DDBJ databases">
        <title>The Coptis chinensis genome and diversification of protoberbering-type alkaloids.</title>
        <authorList>
            <person name="Wang B."/>
            <person name="Shu S."/>
            <person name="Song C."/>
            <person name="Liu Y."/>
        </authorList>
    </citation>
    <scope>NUCLEOTIDE SEQUENCE [LARGE SCALE GENOMIC DNA]</scope>
    <source>
        <strain evidence="3">HL-2020</strain>
        <tissue evidence="3">Leaf</tissue>
    </source>
</reference>
<dbReference type="InterPro" id="IPR003595">
    <property type="entry name" value="Tyr_Pase_cat"/>
</dbReference>
<dbReference type="SUPFAM" id="SSF52799">
    <property type="entry name" value="(Phosphotyrosine protein) phosphatases II"/>
    <property type="match status" value="1"/>
</dbReference>
<protein>
    <recommendedName>
        <fullName evidence="5">Protein tyrosine phosphatase</fullName>
    </recommendedName>
</protein>
<dbReference type="GO" id="GO:0004725">
    <property type="term" value="F:protein tyrosine phosphatase activity"/>
    <property type="evidence" value="ECO:0007669"/>
    <property type="project" value="InterPro"/>
</dbReference>
<dbReference type="InterPro" id="IPR029021">
    <property type="entry name" value="Prot-tyrosine_phosphatase-like"/>
</dbReference>
<dbReference type="SMART" id="SM00194">
    <property type="entry name" value="PTPc"/>
    <property type="match status" value="1"/>
</dbReference>
<comment type="caution">
    <text evidence="3">The sequence shown here is derived from an EMBL/GenBank/DDBJ whole genome shotgun (WGS) entry which is preliminary data.</text>
</comment>
<evidence type="ECO:0000259" key="2">
    <source>
        <dbReference type="PROSITE" id="PS50056"/>
    </source>
</evidence>
<gene>
    <name evidence="3" type="ORF">IFM89_009851</name>
</gene>
<dbReference type="PROSITE" id="PS50055">
    <property type="entry name" value="TYR_PHOSPHATASE_PTP"/>
    <property type="match status" value="1"/>
</dbReference>
<dbReference type="InterPro" id="IPR050348">
    <property type="entry name" value="Protein-Tyr_Phosphatase"/>
</dbReference>
<dbReference type="InterPro" id="IPR000242">
    <property type="entry name" value="PTP_cat"/>
</dbReference>
<proteinExistence type="predicted"/>
<keyword evidence="4" id="KW-1185">Reference proteome</keyword>
<accession>A0A835LUZ8</accession>
<evidence type="ECO:0000259" key="1">
    <source>
        <dbReference type="PROSITE" id="PS50055"/>
    </source>
</evidence>
<dbReference type="OrthoDB" id="10253954at2759"/>
<evidence type="ECO:0000313" key="4">
    <source>
        <dbReference type="Proteomes" id="UP000631114"/>
    </source>
</evidence>
<dbReference type="PRINTS" id="PR00700">
    <property type="entry name" value="PRTYPHPHTASE"/>
</dbReference>
<dbReference type="PROSITE" id="PS50056">
    <property type="entry name" value="TYR_PHOSPHATASE_2"/>
    <property type="match status" value="1"/>
</dbReference>
<dbReference type="SMART" id="SM00404">
    <property type="entry name" value="PTPc_motif"/>
    <property type="match status" value="1"/>
</dbReference>
<dbReference type="Proteomes" id="UP000631114">
    <property type="component" value="Unassembled WGS sequence"/>
</dbReference>
<dbReference type="AlphaFoldDB" id="A0A835LUZ8"/>
<evidence type="ECO:0000313" key="3">
    <source>
        <dbReference type="EMBL" id="KAF9608485.1"/>
    </source>
</evidence>
<dbReference type="Gene3D" id="3.90.190.10">
    <property type="entry name" value="Protein tyrosine phosphatase superfamily"/>
    <property type="match status" value="1"/>
</dbReference>
<name>A0A835LUZ8_9MAGN</name>
<dbReference type="PANTHER" id="PTHR19134">
    <property type="entry name" value="RECEPTOR-TYPE TYROSINE-PROTEIN PHOSPHATASE"/>
    <property type="match status" value="1"/>
</dbReference>
<dbReference type="InterPro" id="IPR016130">
    <property type="entry name" value="Tyr_Pase_AS"/>
</dbReference>
<dbReference type="Pfam" id="PF00102">
    <property type="entry name" value="Y_phosphatase"/>
    <property type="match status" value="1"/>
</dbReference>
<dbReference type="PANTHER" id="PTHR19134:SF449">
    <property type="entry name" value="TYROSINE-PROTEIN PHOSPHATASE 1"/>
    <property type="match status" value="1"/>
</dbReference>